<gene>
    <name evidence="2" type="ORF">KUF71_008858</name>
</gene>
<dbReference type="SUPFAM" id="SSF53098">
    <property type="entry name" value="Ribonuclease H-like"/>
    <property type="match status" value="1"/>
</dbReference>
<evidence type="ECO:0000313" key="2">
    <source>
        <dbReference type="EMBL" id="KAK3919731.1"/>
    </source>
</evidence>
<dbReference type="InterPro" id="IPR012337">
    <property type="entry name" value="RNaseH-like_sf"/>
</dbReference>
<feature type="non-terminal residue" evidence="2">
    <location>
        <position position="377"/>
    </location>
</feature>
<dbReference type="Proteomes" id="UP001219518">
    <property type="component" value="Unassembled WGS sequence"/>
</dbReference>
<organism evidence="2 3">
    <name type="scientific">Frankliniella fusca</name>
    <dbReference type="NCBI Taxonomy" id="407009"/>
    <lineage>
        <taxon>Eukaryota</taxon>
        <taxon>Metazoa</taxon>
        <taxon>Ecdysozoa</taxon>
        <taxon>Arthropoda</taxon>
        <taxon>Hexapoda</taxon>
        <taxon>Insecta</taxon>
        <taxon>Pterygota</taxon>
        <taxon>Neoptera</taxon>
        <taxon>Paraneoptera</taxon>
        <taxon>Thysanoptera</taxon>
        <taxon>Terebrantia</taxon>
        <taxon>Thripoidea</taxon>
        <taxon>Thripidae</taxon>
        <taxon>Frankliniella</taxon>
    </lineage>
</organism>
<reference evidence="2" key="2">
    <citation type="journal article" date="2023" name="BMC Genomics">
        <title>Pest status, molecular evolution, and epigenetic factors derived from the genome assembly of Frankliniella fusca, a thysanopteran phytovirus vector.</title>
        <authorList>
            <person name="Catto M.A."/>
            <person name="Labadie P.E."/>
            <person name="Jacobson A.L."/>
            <person name="Kennedy G.G."/>
            <person name="Srinivasan R."/>
            <person name="Hunt B.G."/>
        </authorList>
    </citation>
    <scope>NUCLEOTIDE SEQUENCE</scope>
    <source>
        <strain evidence="2">PL_HMW_Pooled</strain>
    </source>
</reference>
<evidence type="ECO:0000313" key="3">
    <source>
        <dbReference type="Proteomes" id="UP001219518"/>
    </source>
</evidence>
<dbReference type="PANTHER" id="PTHR23272">
    <property type="entry name" value="BED FINGER-RELATED"/>
    <property type="match status" value="1"/>
</dbReference>
<proteinExistence type="predicted"/>
<protein>
    <submittedName>
        <fullName evidence="2">Zinc finger BED domain-containing protein 4</fullName>
    </submittedName>
</protein>
<comment type="caution">
    <text evidence="2">The sequence shown here is derived from an EMBL/GenBank/DDBJ whole genome shotgun (WGS) entry which is preliminary data.</text>
</comment>
<evidence type="ECO:0000256" key="1">
    <source>
        <dbReference type="SAM" id="MobiDB-lite"/>
    </source>
</evidence>
<dbReference type="AlphaFoldDB" id="A0AAE1LGV3"/>
<accession>A0AAE1LGV3</accession>
<name>A0AAE1LGV3_9NEOP</name>
<keyword evidence="3" id="KW-1185">Reference proteome</keyword>
<feature type="region of interest" description="Disordered" evidence="1">
    <location>
        <begin position="280"/>
        <end position="299"/>
    </location>
</feature>
<dbReference type="EMBL" id="JAHWGI010000981">
    <property type="protein sequence ID" value="KAK3919731.1"/>
    <property type="molecule type" value="Genomic_DNA"/>
</dbReference>
<reference evidence="2" key="1">
    <citation type="submission" date="2021-07" db="EMBL/GenBank/DDBJ databases">
        <authorList>
            <person name="Catto M.A."/>
            <person name="Jacobson A."/>
            <person name="Kennedy G."/>
            <person name="Labadie P."/>
            <person name="Hunt B.G."/>
            <person name="Srinivasan R."/>
        </authorList>
    </citation>
    <scope>NUCLEOTIDE SEQUENCE</scope>
    <source>
        <strain evidence="2">PL_HMW_Pooled</strain>
        <tissue evidence="2">Head</tissue>
    </source>
</reference>
<sequence>MVSLQVDGCSKKQRHFIGIVIQYAKEEAITVRTLAVEEIFASSSAEYLRDMQSIRCAAHTLQLAVDDALKADRSLKSTIESVRRLANYLRTPTVAFQIKEARLPLPTLDVCTRWGSLYDMLTSVFNLRNFIEFTLVWTKKEDKIKLSLTEEEWDSAERIANDLAPARKATVKLQRQSLTLGDFFAIWTEMTLALQKKERDLAKSLLSAMEERAKAVQYSKKGKNKDERLSSLFDYDPAFCAVVFLDPRFFSLLDTVQIEEAKSYLMELWKRLQAVKGVPTPSVDVESDDEELRSSDSDQGQADFLKHLQARNRERKIIHPAKRETGIQDVAVALENYARSADFIPADAEVFKYWKKRRLTDPILHELALIVLAIPAT</sequence>